<proteinExistence type="predicted"/>
<dbReference type="OrthoDB" id="9854811at2"/>
<reference evidence="1 2" key="1">
    <citation type="submission" date="2019-03" db="EMBL/GenBank/DDBJ databases">
        <title>Genomic Encyclopedia of Type Strains, Phase III (KMG-III): the genomes of soil and plant-associated and newly described type strains.</title>
        <authorList>
            <person name="Whitman W."/>
        </authorList>
    </citation>
    <scope>NUCLEOTIDE SEQUENCE [LARGE SCALE GENOMIC DNA]</scope>
    <source>
        <strain evidence="1 2">CECT 8455</strain>
    </source>
</reference>
<organism evidence="1 2">
    <name type="scientific">Maribacter caenipelagi</name>
    <dbReference type="NCBI Taxonomy" id="1447781"/>
    <lineage>
        <taxon>Bacteria</taxon>
        <taxon>Pseudomonadati</taxon>
        <taxon>Bacteroidota</taxon>
        <taxon>Flavobacteriia</taxon>
        <taxon>Flavobacteriales</taxon>
        <taxon>Flavobacteriaceae</taxon>
        <taxon>Maribacter</taxon>
    </lineage>
</organism>
<sequence>MTNFKIIVVFLLFLNVSFSQSLEETIEWIGRNSSGREQIEYDKNQNILYFFSVRQAGNSQATFVNEINPVDVNSISLKYGQDGWNSVKLNFKKGGTIVKKYYLNENSDIEGEPSETKMYGFDISLNCSKELIEKYKKAFLHLFKELGIEVKDGDYF</sequence>
<comment type="caution">
    <text evidence="1">The sequence shown here is derived from an EMBL/GenBank/DDBJ whole genome shotgun (WGS) entry which is preliminary data.</text>
</comment>
<evidence type="ECO:0000313" key="1">
    <source>
        <dbReference type="EMBL" id="TDS18763.1"/>
    </source>
</evidence>
<gene>
    <name evidence="1" type="ORF">DFQ03_0473</name>
</gene>
<evidence type="ECO:0000313" key="2">
    <source>
        <dbReference type="Proteomes" id="UP000295274"/>
    </source>
</evidence>
<dbReference type="RefSeq" id="WP_133671398.1">
    <property type="nucleotide sequence ID" value="NZ_SNZW01000011.1"/>
</dbReference>
<dbReference type="EMBL" id="SNZW01000011">
    <property type="protein sequence ID" value="TDS18763.1"/>
    <property type="molecule type" value="Genomic_DNA"/>
</dbReference>
<keyword evidence="2" id="KW-1185">Reference proteome</keyword>
<dbReference type="Proteomes" id="UP000295274">
    <property type="component" value="Unassembled WGS sequence"/>
</dbReference>
<dbReference type="AlphaFoldDB" id="A0A4R7DBK1"/>
<protein>
    <submittedName>
        <fullName evidence="1">Uncharacterized protein</fullName>
    </submittedName>
</protein>
<accession>A0A4R7DBK1</accession>
<name>A0A4R7DBK1_9FLAO</name>